<evidence type="ECO:0000256" key="1">
    <source>
        <dbReference type="ARBA" id="ARBA00003502"/>
    </source>
</evidence>
<dbReference type="Gene3D" id="3.40.190.290">
    <property type="match status" value="1"/>
</dbReference>
<evidence type="ECO:0000256" key="3">
    <source>
        <dbReference type="ARBA" id="ARBA00023015"/>
    </source>
</evidence>
<reference evidence="7 8" key="1">
    <citation type="submission" date="2024-09" db="EMBL/GenBank/DDBJ databases">
        <authorList>
            <person name="Sun Q."/>
            <person name="Mori K."/>
        </authorList>
    </citation>
    <scope>NUCLEOTIDE SEQUENCE [LARGE SCALE GENOMIC DNA]</scope>
    <source>
        <strain evidence="7 8">KCTC 23279</strain>
    </source>
</reference>
<dbReference type="EMBL" id="JBHLWM010000003">
    <property type="protein sequence ID" value="MFC0240546.1"/>
    <property type="molecule type" value="Genomic_DNA"/>
</dbReference>
<dbReference type="InterPro" id="IPR000847">
    <property type="entry name" value="LysR_HTH_N"/>
</dbReference>
<comment type="function">
    <text evidence="1">NodD regulates the expression of the nodABCFE genes which encode other nodulation proteins. NodD is also a negative regulator of its own expression. Binds flavonoids as inducers.</text>
</comment>
<dbReference type="InterPro" id="IPR050950">
    <property type="entry name" value="HTH-type_LysR_regulators"/>
</dbReference>
<dbReference type="PROSITE" id="PS50931">
    <property type="entry name" value="HTH_LYSR"/>
    <property type="match status" value="1"/>
</dbReference>
<dbReference type="Gene3D" id="1.10.10.10">
    <property type="entry name" value="Winged helix-like DNA-binding domain superfamily/Winged helix DNA-binding domain"/>
    <property type="match status" value="1"/>
</dbReference>
<dbReference type="Proteomes" id="UP001589775">
    <property type="component" value="Unassembled WGS sequence"/>
</dbReference>
<dbReference type="InterPro" id="IPR036388">
    <property type="entry name" value="WH-like_DNA-bd_sf"/>
</dbReference>
<dbReference type="CDD" id="cd08421">
    <property type="entry name" value="PBP2_LTTR_like_1"/>
    <property type="match status" value="1"/>
</dbReference>
<feature type="domain" description="HTH lysR-type" evidence="6">
    <location>
        <begin position="3"/>
        <end position="60"/>
    </location>
</feature>
<evidence type="ECO:0000259" key="6">
    <source>
        <dbReference type="PROSITE" id="PS50931"/>
    </source>
</evidence>
<evidence type="ECO:0000256" key="5">
    <source>
        <dbReference type="ARBA" id="ARBA00023163"/>
    </source>
</evidence>
<keyword evidence="3" id="KW-0805">Transcription regulation</keyword>
<dbReference type="Pfam" id="PF03466">
    <property type="entry name" value="LysR_substrate"/>
    <property type="match status" value="1"/>
</dbReference>
<organism evidence="7 8">
    <name type="scientific">Rhodopseudomonas telluris</name>
    <dbReference type="NCBI Taxonomy" id="644215"/>
    <lineage>
        <taxon>Bacteria</taxon>
        <taxon>Pseudomonadati</taxon>
        <taxon>Pseudomonadota</taxon>
        <taxon>Alphaproteobacteria</taxon>
        <taxon>Hyphomicrobiales</taxon>
        <taxon>Nitrobacteraceae</taxon>
        <taxon>Rhodopseudomonas</taxon>
    </lineage>
</organism>
<dbReference type="InterPro" id="IPR036390">
    <property type="entry name" value="WH_DNA-bd_sf"/>
</dbReference>
<dbReference type="PANTHER" id="PTHR30419">
    <property type="entry name" value="HTH-TYPE TRANSCRIPTIONAL REGULATOR YBHD"/>
    <property type="match status" value="1"/>
</dbReference>
<dbReference type="RefSeq" id="WP_378386523.1">
    <property type="nucleotide sequence ID" value="NZ_JBHLWM010000003.1"/>
</dbReference>
<dbReference type="PANTHER" id="PTHR30419:SF2">
    <property type="entry name" value="LYSR FAMILY TRANSCRIPTIONAL REGULATOR"/>
    <property type="match status" value="1"/>
</dbReference>
<evidence type="ECO:0000256" key="4">
    <source>
        <dbReference type="ARBA" id="ARBA00023125"/>
    </source>
</evidence>
<dbReference type="Pfam" id="PF00126">
    <property type="entry name" value="HTH_1"/>
    <property type="match status" value="1"/>
</dbReference>
<evidence type="ECO:0000313" key="8">
    <source>
        <dbReference type="Proteomes" id="UP001589775"/>
    </source>
</evidence>
<keyword evidence="5" id="KW-0804">Transcription</keyword>
<proteinExistence type="inferred from homology"/>
<evidence type="ECO:0000313" key="7">
    <source>
        <dbReference type="EMBL" id="MFC0240546.1"/>
    </source>
</evidence>
<keyword evidence="4" id="KW-0238">DNA-binding</keyword>
<keyword evidence="8" id="KW-1185">Reference proteome</keyword>
<comment type="caution">
    <text evidence="7">The sequence shown here is derived from an EMBL/GenBank/DDBJ whole genome shotgun (WGS) entry which is preliminary data.</text>
</comment>
<accession>A0ABV6ERL2</accession>
<dbReference type="InterPro" id="IPR005119">
    <property type="entry name" value="LysR_subst-bd"/>
</dbReference>
<evidence type="ECO:0000256" key="2">
    <source>
        <dbReference type="ARBA" id="ARBA00009437"/>
    </source>
</evidence>
<name>A0ABV6ERL2_9BRAD</name>
<comment type="similarity">
    <text evidence="2">Belongs to the LysR transcriptional regulatory family.</text>
</comment>
<dbReference type="SUPFAM" id="SSF53850">
    <property type="entry name" value="Periplasmic binding protein-like II"/>
    <property type="match status" value="1"/>
</dbReference>
<sequence length="305" mass="32213">MRFDLTDLRLFVAIVESGSISRGAGLAHMALASASERISGMEQALGVPLLERGRRGITPTAAGRTLLPHARAVTGQIEQMRGDLRAFSEGLRGAVRMLSNTAGLVEIVPAALRAFLAAHPAVDVDLEERTSAEIVLAVAEQRAEFGVFAGSSDPGPLQTRPLGTDRLVAIAAATHPLATRASIDFAELLDDAFVGLSSGALHDHLAAQAARYGRRLACRVRLRSFEGIVRLVEAGVGLAILPEAAVVPHLGSALVAIRLTDSWAHRDLLVCAIDFDRLTTHARTLVAELERQAGASAHADRATGL</sequence>
<protein>
    <submittedName>
        <fullName evidence="7">LysR substrate-binding domain-containing protein</fullName>
    </submittedName>
</protein>
<dbReference type="SUPFAM" id="SSF46785">
    <property type="entry name" value="Winged helix' DNA-binding domain"/>
    <property type="match status" value="1"/>
</dbReference>
<gene>
    <name evidence="7" type="ORF">ACFFJ6_08720</name>
</gene>